<accession>A0A6I6EBA4</accession>
<keyword evidence="3" id="KW-1185">Reference proteome</keyword>
<name>A0A6I6EBA4_THETI</name>
<protein>
    <recommendedName>
        <fullName evidence="1">Rhodanese domain-containing protein</fullName>
    </recommendedName>
</protein>
<sequence length="171" mass="18524">MPPSESRRRGRSPWRQWRLMVAVAALVYVIVGTAGTDRGRPLPTLSPETLSNRLTQDRPPLVLDTRGRTAYLTGTIPGALDAGTDPAGYLPDSRGGEVVLIIEPGTDPAPWMNRLLGFGYRVEVLAGGLSAWRAAGLPVVDPQSSFARPGSRPFVIPRGLCEMNTPADRFY</sequence>
<dbReference type="SUPFAM" id="SSF52821">
    <property type="entry name" value="Rhodanese/Cell cycle control phosphatase"/>
    <property type="match status" value="1"/>
</dbReference>
<dbReference type="AlphaFoldDB" id="A0A6I6EBA4"/>
<dbReference type="PROSITE" id="PS50206">
    <property type="entry name" value="RHODANESE_3"/>
    <property type="match status" value="1"/>
</dbReference>
<evidence type="ECO:0000259" key="1">
    <source>
        <dbReference type="PROSITE" id="PS50206"/>
    </source>
</evidence>
<dbReference type="InterPro" id="IPR036873">
    <property type="entry name" value="Rhodanese-like_dom_sf"/>
</dbReference>
<reference evidence="2 3" key="1">
    <citation type="submission" date="2019-12" db="EMBL/GenBank/DDBJ databases">
        <title>The complete genome of the thermophilic, anoxygenic phototrophic gammaproteobacterium Thermochromatium tepidum.</title>
        <authorList>
            <person name="Sattley W.M."/>
            <person name="Swingley W.D."/>
            <person name="Burchell B.M."/>
            <person name="Gurbani S.A."/>
            <person name="Kujawa C.M."/>
            <person name="Nuccio D.A."/>
            <person name="Schladweiler J."/>
            <person name="Shaffer K.N."/>
            <person name="Stokes L.M."/>
            <person name="Touchman J.W."/>
            <person name="Blankenship R.E."/>
            <person name="Madigan M.T."/>
        </authorList>
    </citation>
    <scope>NUCLEOTIDE SEQUENCE [LARGE SCALE GENOMIC DNA]</scope>
    <source>
        <strain evidence="2 3">ATCC 43061</strain>
    </source>
</reference>
<proteinExistence type="predicted"/>
<organism evidence="2 3">
    <name type="scientific">Thermochromatium tepidum ATCC 43061</name>
    <dbReference type="NCBI Taxonomy" id="316276"/>
    <lineage>
        <taxon>Bacteria</taxon>
        <taxon>Pseudomonadati</taxon>
        <taxon>Pseudomonadota</taxon>
        <taxon>Gammaproteobacteria</taxon>
        <taxon>Chromatiales</taxon>
        <taxon>Chromatiaceae</taxon>
        <taxon>Thermochromatium</taxon>
    </lineage>
</organism>
<dbReference type="InterPro" id="IPR001763">
    <property type="entry name" value="Rhodanese-like_dom"/>
</dbReference>
<dbReference type="KEGG" id="ttp:E6P07_03975"/>
<feature type="domain" description="Rhodanese" evidence="1">
    <location>
        <begin position="56"/>
        <end position="141"/>
    </location>
</feature>
<dbReference type="OrthoDB" id="8561680at2"/>
<evidence type="ECO:0000313" key="3">
    <source>
        <dbReference type="Proteomes" id="UP000426424"/>
    </source>
</evidence>
<evidence type="ECO:0000313" key="2">
    <source>
        <dbReference type="EMBL" id="QGU32219.1"/>
    </source>
</evidence>
<dbReference type="Pfam" id="PF00581">
    <property type="entry name" value="Rhodanese"/>
    <property type="match status" value="1"/>
</dbReference>
<dbReference type="Gene3D" id="3.40.250.10">
    <property type="entry name" value="Rhodanese-like domain"/>
    <property type="match status" value="1"/>
</dbReference>
<dbReference type="EMBL" id="CP039268">
    <property type="protein sequence ID" value="QGU32219.1"/>
    <property type="molecule type" value="Genomic_DNA"/>
</dbReference>
<dbReference type="Proteomes" id="UP000426424">
    <property type="component" value="Chromosome"/>
</dbReference>
<gene>
    <name evidence="2" type="ORF">E6P07_03975</name>
</gene>